<evidence type="ECO:0000256" key="4">
    <source>
        <dbReference type="ARBA" id="ARBA00022475"/>
    </source>
</evidence>
<dbReference type="FunFam" id="3.40.50.12780:FF:000019">
    <property type="entry name" value="Long-chain fatty acid transporter"/>
    <property type="match status" value="1"/>
</dbReference>
<comment type="function">
    <text evidence="17">Acyl-CoA synthetase required for both the import of long chain fatty acids (LCFAs) (C14-C18) and the activation very long chain fatty acids (VLCFAs) (C20-C26) by esterification of the fatty acids into metabolically active CoA-thioesters for subsequent degradation or incorporation into phospholipids. The transport and fatty acyl-CoA synthetase activities are genetically separable and are thus independent activities. Esterifies VLCFAs in the peroxisome matrix. The VLCFAs are actively transported into peroxisomes by a PXA1-PXA2 heterodimeric transporter in the peroxisomal membrane.</text>
</comment>
<dbReference type="GO" id="GO:0005324">
    <property type="term" value="F:long-chain fatty acid transmembrane transporter activity"/>
    <property type="evidence" value="ECO:0007669"/>
    <property type="project" value="TreeGrafter"/>
</dbReference>
<dbReference type="EMBL" id="MNPL01000420">
    <property type="protein sequence ID" value="OQR80029.1"/>
    <property type="molecule type" value="Genomic_DNA"/>
</dbReference>
<evidence type="ECO:0000313" key="21">
    <source>
        <dbReference type="EMBL" id="OQR80029.1"/>
    </source>
</evidence>
<keyword evidence="4" id="KW-1003">Cell membrane</keyword>
<proteinExistence type="inferred from homology"/>
<comment type="catalytic activity">
    <reaction evidence="13">
        <text>a very long-chain fatty acid + ATP + CoA = a very long-chain fatty acyl-CoA + AMP + diphosphate</text>
        <dbReference type="Rhea" id="RHEA:54536"/>
        <dbReference type="ChEBI" id="CHEBI:30616"/>
        <dbReference type="ChEBI" id="CHEBI:33019"/>
        <dbReference type="ChEBI" id="CHEBI:57287"/>
        <dbReference type="ChEBI" id="CHEBI:58950"/>
        <dbReference type="ChEBI" id="CHEBI:138261"/>
        <dbReference type="ChEBI" id="CHEBI:456215"/>
    </reaction>
    <physiologicalReaction direction="left-to-right" evidence="13">
        <dbReference type="Rhea" id="RHEA:54537"/>
    </physiologicalReaction>
</comment>
<keyword evidence="22" id="KW-1185">Reference proteome</keyword>
<dbReference type="SUPFAM" id="SSF56801">
    <property type="entry name" value="Acetyl-CoA synthetase-like"/>
    <property type="match status" value="1"/>
</dbReference>
<gene>
    <name evidence="21" type="ORF">BIW11_05338</name>
</gene>
<dbReference type="GO" id="GO:0005524">
    <property type="term" value="F:ATP binding"/>
    <property type="evidence" value="ECO:0007669"/>
    <property type="project" value="UniProtKB-KW"/>
</dbReference>
<dbReference type="GO" id="GO:0005778">
    <property type="term" value="C:peroxisomal membrane"/>
    <property type="evidence" value="ECO:0007669"/>
    <property type="project" value="UniProtKB-SubCell"/>
</dbReference>
<evidence type="ECO:0000256" key="2">
    <source>
        <dbReference type="ARBA" id="ARBA00006432"/>
    </source>
</evidence>
<dbReference type="GO" id="GO:0005789">
    <property type="term" value="C:endoplasmic reticulum membrane"/>
    <property type="evidence" value="ECO:0007669"/>
    <property type="project" value="TreeGrafter"/>
</dbReference>
<evidence type="ECO:0000256" key="10">
    <source>
        <dbReference type="ARBA" id="ARBA00023055"/>
    </source>
</evidence>
<dbReference type="InParanoid" id="A0A1V9Y2S2"/>
<evidence type="ECO:0000259" key="20">
    <source>
        <dbReference type="Pfam" id="PF00501"/>
    </source>
</evidence>
<evidence type="ECO:0000256" key="17">
    <source>
        <dbReference type="ARBA" id="ARBA00060276"/>
    </source>
</evidence>
<keyword evidence="10" id="KW-0445">Lipid transport</keyword>
<evidence type="ECO:0000256" key="11">
    <source>
        <dbReference type="ARBA" id="ARBA00023136"/>
    </source>
</evidence>
<dbReference type="STRING" id="418985.A0A1V9Y2S2"/>
<dbReference type="Pfam" id="PF00501">
    <property type="entry name" value="AMP-binding"/>
    <property type="match status" value="1"/>
</dbReference>
<name>A0A1V9Y2S2_9ACAR</name>
<evidence type="ECO:0000256" key="5">
    <source>
        <dbReference type="ARBA" id="ARBA00022598"/>
    </source>
</evidence>
<dbReference type="AlphaFoldDB" id="A0A1V9Y2S2"/>
<dbReference type="Proteomes" id="UP000192247">
    <property type="component" value="Unassembled WGS sequence"/>
</dbReference>
<comment type="caution">
    <text evidence="21">The sequence shown here is derived from an EMBL/GenBank/DDBJ whole genome shotgun (WGS) entry which is preliminary data.</text>
</comment>
<reference evidence="21 22" key="1">
    <citation type="journal article" date="2017" name="Gigascience">
        <title>Draft genome of the honey bee ectoparasitic mite, Tropilaelaps mercedesae, is shaped by the parasitic life history.</title>
        <authorList>
            <person name="Dong X."/>
            <person name="Armstrong S.D."/>
            <person name="Xia D."/>
            <person name="Makepeace B.L."/>
            <person name="Darby A.C."/>
            <person name="Kadowaki T."/>
        </authorList>
    </citation>
    <scope>NUCLEOTIDE SEQUENCE [LARGE SCALE GENOMIC DNA]</scope>
    <source>
        <strain evidence="21">Wuxi-XJTLU</strain>
    </source>
</reference>
<keyword evidence="5" id="KW-0436">Ligase</keyword>
<evidence type="ECO:0000256" key="13">
    <source>
        <dbReference type="ARBA" id="ARBA00036527"/>
    </source>
</evidence>
<dbReference type="GO" id="GO:0044539">
    <property type="term" value="P:long-chain fatty acid import into cell"/>
    <property type="evidence" value="ECO:0007669"/>
    <property type="project" value="TreeGrafter"/>
</dbReference>
<evidence type="ECO:0000313" key="22">
    <source>
        <dbReference type="Proteomes" id="UP000192247"/>
    </source>
</evidence>
<keyword evidence="6" id="KW-0812">Transmembrane</keyword>
<dbReference type="OrthoDB" id="6408524at2759"/>
<dbReference type="InterPro" id="IPR045851">
    <property type="entry name" value="AMP-bd_C_sf"/>
</dbReference>
<dbReference type="InterPro" id="IPR042099">
    <property type="entry name" value="ANL_N_sf"/>
</dbReference>
<feature type="domain" description="AMP-dependent synthetase/ligase" evidence="20">
    <location>
        <begin position="31"/>
        <end position="404"/>
    </location>
</feature>
<keyword evidence="3" id="KW-0813">Transport</keyword>
<evidence type="ECO:0000256" key="15">
    <source>
        <dbReference type="ARBA" id="ARBA00046271"/>
    </source>
</evidence>
<evidence type="ECO:0000256" key="19">
    <source>
        <dbReference type="ARBA" id="ARBA00078285"/>
    </source>
</evidence>
<organism evidence="21 22">
    <name type="scientific">Tropilaelaps mercedesae</name>
    <dbReference type="NCBI Taxonomy" id="418985"/>
    <lineage>
        <taxon>Eukaryota</taxon>
        <taxon>Metazoa</taxon>
        <taxon>Ecdysozoa</taxon>
        <taxon>Arthropoda</taxon>
        <taxon>Chelicerata</taxon>
        <taxon>Arachnida</taxon>
        <taxon>Acari</taxon>
        <taxon>Parasitiformes</taxon>
        <taxon>Mesostigmata</taxon>
        <taxon>Gamasina</taxon>
        <taxon>Dermanyssoidea</taxon>
        <taxon>Laelapidae</taxon>
        <taxon>Tropilaelaps</taxon>
    </lineage>
</organism>
<dbReference type="Gene3D" id="3.40.50.12780">
    <property type="entry name" value="N-terminal domain of ligase-like"/>
    <property type="match status" value="1"/>
</dbReference>
<evidence type="ECO:0000256" key="3">
    <source>
        <dbReference type="ARBA" id="ARBA00022448"/>
    </source>
</evidence>
<keyword evidence="12" id="KW-0576">Peroxisome</keyword>
<evidence type="ECO:0000256" key="6">
    <source>
        <dbReference type="ARBA" id="ARBA00022692"/>
    </source>
</evidence>
<dbReference type="Gene3D" id="3.30.300.30">
    <property type="match status" value="1"/>
</dbReference>
<evidence type="ECO:0000256" key="7">
    <source>
        <dbReference type="ARBA" id="ARBA00022741"/>
    </source>
</evidence>
<evidence type="ECO:0000256" key="9">
    <source>
        <dbReference type="ARBA" id="ARBA00022989"/>
    </source>
</evidence>
<dbReference type="PANTHER" id="PTHR43107">
    <property type="entry name" value="LONG-CHAIN FATTY ACID TRANSPORT PROTEIN"/>
    <property type="match status" value="1"/>
</dbReference>
<evidence type="ECO:0000256" key="16">
    <source>
        <dbReference type="ARBA" id="ARBA00048666"/>
    </source>
</evidence>
<keyword evidence="9" id="KW-1133">Transmembrane helix</keyword>
<dbReference type="GO" id="GO:0005886">
    <property type="term" value="C:plasma membrane"/>
    <property type="evidence" value="ECO:0007669"/>
    <property type="project" value="UniProtKB-SubCell"/>
</dbReference>
<evidence type="ECO:0000256" key="18">
    <source>
        <dbReference type="ARBA" id="ARBA00068795"/>
    </source>
</evidence>
<dbReference type="PANTHER" id="PTHR43107:SF15">
    <property type="entry name" value="FATTY ACID TRANSPORT PROTEIN 3, ISOFORM A"/>
    <property type="match status" value="1"/>
</dbReference>
<dbReference type="InterPro" id="IPR000873">
    <property type="entry name" value="AMP-dep_synth/lig_dom"/>
</dbReference>
<comment type="similarity">
    <text evidence="2">Belongs to the ATP-dependent AMP-binding enzyme family.</text>
</comment>
<evidence type="ECO:0000256" key="12">
    <source>
        <dbReference type="ARBA" id="ARBA00023140"/>
    </source>
</evidence>
<evidence type="ECO:0000256" key="14">
    <source>
        <dbReference type="ARBA" id="ARBA00041297"/>
    </source>
</evidence>
<sequence>MRDFTAGYRVVKIHAQQKYFTIRNLTIPDIFDRIAARKGSKTMFISHDSSYTFAEAQQYVNRVATFFQAQGFRKGDEVALYMENKVEYVLLWLGLSKLGVATALINTNLQDESLVHCASVVNCKAIIYSPATAPSIEKVYTQLQQRRGKQVRFYTLGTPSGKIASTDLEELLAKTSPEHVSVPRSMSDPLIYIYTSGTKGLPKAAIISHAKFMCYGVVIRFIVKICDDDIFYICLPLYHLSGGVVASSQVIMYGCTGAVVPKFSAKNFWTDCVNYNVTVVQYIGEICRYLLNEPVRPEETQHKVRVMYGNGLRPQIWRDFQQRFKIPHIRELYGSTEGNCNIINTDNTVGAIGFVPTIARVFPGFISKHIYPIKIVKLDDEGRPVRNKKGICEQIREGEVGEIVGYISENNIHKFDGYLDENDTKKNLYSGIFSKGDQGFASSDLLSMDELGYVYFVDRTGDTFRWKGENVSTTEIEALVSQLVGNRDAVVFGVPVPGTEGKAGMAVIQDDGTLCLQDFFKKANGIIPVYALPLFVRLVKEVEQTSTSKMKKTTYVNDGFNLSKVRPDPLFFLDMAEKRYVPLDDDLLQEIVSGKRRL</sequence>
<evidence type="ECO:0000256" key="8">
    <source>
        <dbReference type="ARBA" id="ARBA00022840"/>
    </source>
</evidence>
<comment type="subcellular location">
    <subcellularLocation>
        <location evidence="1">Cell membrane</location>
        <topology evidence="1">Multi-pass membrane protein</topology>
    </subcellularLocation>
    <subcellularLocation>
        <location evidence="15">Peroxisome membrane</location>
    </subcellularLocation>
</comment>
<protein>
    <recommendedName>
        <fullName evidence="18">Very long-chain fatty acid transport protein</fullName>
    </recommendedName>
    <alternativeName>
        <fullName evidence="14">Long-chain-fatty-acid--CoA ligase</fullName>
    </alternativeName>
    <alternativeName>
        <fullName evidence="19">Very-long-chain acyl-CoA synthetase</fullName>
    </alternativeName>
</protein>
<keyword evidence="8" id="KW-0067">ATP-binding</keyword>
<evidence type="ECO:0000256" key="1">
    <source>
        <dbReference type="ARBA" id="ARBA00004651"/>
    </source>
</evidence>
<accession>A0A1V9Y2S2</accession>
<keyword evidence="11" id="KW-0472">Membrane</keyword>
<comment type="catalytic activity">
    <reaction evidence="16">
        <text>tetracosanoate + ATP + CoA = tetracosanoyl-CoA + AMP + diphosphate</text>
        <dbReference type="Rhea" id="RHEA:33639"/>
        <dbReference type="ChEBI" id="CHEBI:30616"/>
        <dbReference type="ChEBI" id="CHEBI:31014"/>
        <dbReference type="ChEBI" id="CHEBI:33019"/>
        <dbReference type="ChEBI" id="CHEBI:57287"/>
        <dbReference type="ChEBI" id="CHEBI:65052"/>
        <dbReference type="ChEBI" id="CHEBI:456215"/>
    </reaction>
    <physiologicalReaction direction="left-to-right" evidence="16">
        <dbReference type="Rhea" id="RHEA:33640"/>
    </physiologicalReaction>
</comment>
<dbReference type="GO" id="GO:0004467">
    <property type="term" value="F:long-chain fatty acid-CoA ligase activity"/>
    <property type="evidence" value="ECO:0007669"/>
    <property type="project" value="TreeGrafter"/>
</dbReference>
<keyword evidence="7" id="KW-0547">Nucleotide-binding</keyword>